<protein>
    <recommendedName>
        <fullName evidence="1">Tc1-like transposase DDE domain-containing protein</fullName>
    </recommendedName>
</protein>
<dbReference type="Gene3D" id="3.30.420.10">
    <property type="entry name" value="Ribonuclease H-like superfamily/Ribonuclease H"/>
    <property type="match status" value="1"/>
</dbReference>
<dbReference type="Proteomes" id="UP000800093">
    <property type="component" value="Unassembled WGS sequence"/>
</dbReference>
<dbReference type="Pfam" id="PF13358">
    <property type="entry name" value="DDE_3"/>
    <property type="match status" value="1"/>
</dbReference>
<evidence type="ECO:0000259" key="1">
    <source>
        <dbReference type="Pfam" id="PF13358"/>
    </source>
</evidence>
<evidence type="ECO:0000313" key="2">
    <source>
        <dbReference type="EMBL" id="KAF2259661.1"/>
    </source>
</evidence>
<gene>
    <name evidence="2" type="ORF">CC78DRAFT_474920</name>
</gene>
<evidence type="ECO:0000313" key="3">
    <source>
        <dbReference type="Proteomes" id="UP000800093"/>
    </source>
</evidence>
<sequence length="77" mass="9190">YKTYENKQLMIMEDNRSVHTSKAAVAAEHELGIQKIWWLANSPDLNAIENVWRLLEYRVQKRFPHTDAELCQYLIEE</sequence>
<dbReference type="InterPro" id="IPR038717">
    <property type="entry name" value="Tc1-like_DDE_dom"/>
</dbReference>
<accession>A0A9P4N5N5</accession>
<comment type="caution">
    <text evidence="2">The sequence shown here is derived from an EMBL/GenBank/DDBJ whole genome shotgun (WGS) entry which is preliminary data.</text>
</comment>
<organism evidence="2 3">
    <name type="scientific">Lojkania enalia</name>
    <dbReference type="NCBI Taxonomy" id="147567"/>
    <lineage>
        <taxon>Eukaryota</taxon>
        <taxon>Fungi</taxon>
        <taxon>Dikarya</taxon>
        <taxon>Ascomycota</taxon>
        <taxon>Pezizomycotina</taxon>
        <taxon>Dothideomycetes</taxon>
        <taxon>Pleosporomycetidae</taxon>
        <taxon>Pleosporales</taxon>
        <taxon>Pleosporales incertae sedis</taxon>
        <taxon>Lojkania</taxon>
    </lineage>
</organism>
<dbReference type="OrthoDB" id="5410741at2759"/>
<name>A0A9P4N5N5_9PLEO</name>
<feature type="domain" description="Tc1-like transposase DDE" evidence="1">
    <location>
        <begin position="3"/>
        <end position="69"/>
    </location>
</feature>
<reference evidence="3" key="1">
    <citation type="journal article" date="2020" name="Stud. Mycol.">
        <title>101 Dothideomycetes genomes: A test case for predicting lifestyles and emergence of pathogens.</title>
        <authorList>
            <person name="Haridas S."/>
            <person name="Albert R."/>
            <person name="Binder M."/>
            <person name="Bloem J."/>
            <person name="LaButti K."/>
            <person name="Salamov A."/>
            <person name="Andreopoulos B."/>
            <person name="Baker S."/>
            <person name="Barry K."/>
            <person name="Bills G."/>
            <person name="Bluhm B."/>
            <person name="Cannon C."/>
            <person name="Castanera R."/>
            <person name="Culley D."/>
            <person name="Daum C."/>
            <person name="Ezra D."/>
            <person name="Gonzalez J."/>
            <person name="Henrissat B."/>
            <person name="Kuo A."/>
            <person name="Liang C."/>
            <person name="Lipzen A."/>
            <person name="Lutzoni F."/>
            <person name="Magnuson J."/>
            <person name="Mondo S."/>
            <person name="Nolan M."/>
            <person name="Ohm R."/>
            <person name="Pangilinan J."/>
            <person name="Park H.-J."/>
            <person name="Ramirez L."/>
            <person name="Alfaro M."/>
            <person name="Sun H."/>
            <person name="Tritt A."/>
            <person name="Yoshinaga Y."/>
            <person name="Zwiers L.-H."/>
            <person name="Turgeon B."/>
            <person name="Goodwin S."/>
            <person name="Spatafora J."/>
            <person name="Crous P."/>
            <person name="Grigoriev I."/>
        </authorList>
    </citation>
    <scope>NUCLEOTIDE SEQUENCE [LARGE SCALE GENOMIC DNA]</scope>
    <source>
        <strain evidence="3">CBS 304.66</strain>
    </source>
</reference>
<feature type="non-terminal residue" evidence="2">
    <location>
        <position position="1"/>
    </location>
</feature>
<keyword evidence="3" id="KW-1185">Reference proteome</keyword>
<dbReference type="GO" id="GO:0003676">
    <property type="term" value="F:nucleic acid binding"/>
    <property type="evidence" value="ECO:0007669"/>
    <property type="project" value="InterPro"/>
</dbReference>
<dbReference type="EMBL" id="ML986703">
    <property type="protein sequence ID" value="KAF2259661.1"/>
    <property type="molecule type" value="Genomic_DNA"/>
</dbReference>
<dbReference type="InterPro" id="IPR036397">
    <property type="entry name" value="RNaseH_sf"/>
</dbReference>
<dbReference type="AlphaFoldDB" id="A0A9P4N5N5"/>
<proteinExistence type="predicted"/>